<gene>
    <name evidence="9" type="primary">pyrD</name>
    <name evidence="11" type="ORF">GCM10023211_04620</name>
</gene>
<reference evidence="12" key="1">
    <citation type="journal article" date="2019" name="Int. J. Syst. Evol. Microbiol.">
        <title>The Global Catalogue of Microorganisms (GCM) 10K type strain sequencing project: providing services to taxonomists for standard genome sequencing and annotation.</title>
        <authorList>
            <consortium name="The Broad Institute Genomics Platform"/>
            <consortium name="The Broad Institute Genome Sequencing Center for Infectious Disease"/>
            <person name="Wu L."/>
            <person name="Ma J."/>
        </authorList>
    </citation>
    <scope>NUCLEOTIDE SEQUENCE [LARGE SCALE GENOMIC DNA]</scope>
    <source>
        <strain evidence="12">JCM 18050</strain>
    </source>
</reference>
<comment type="pathway">
    <text evidence="2 9">Pyrimidine metabolism; UMP biosynthesis via de novo pathway.</text>
</comment>
<feature type="binding site" evidence="9">
    <location>
        <begin position="241"/>
        <end position="242"/>
    </location>
    <ligand>
        <name>FMN</name>
        <dbReference type="ChEBI" id="CHEBI:58210"/>
    </ligand>
</feature>
<accession>A0ABP9MZR9</accession>
<keyword evidence="6 9" id="KW-0288">FMN</keyword>
<feature type="binding site" evidence="9">
    <location>
        <position position="21"/>
    </location>
    <ligand>
        <name>FMN</name>
        <dbReference type="ChEBI" id="CHEBI:58210"/>
    </ligand>
</feature>
<evidence type="ECO:0000256" key="3">
    <source>
        <dbReference type="ARBA" id="ARBA00008008"/>
    </source>
</evidence>
<feature type="binding site" evidence="9">
    <location>
        <begin position="190"/>
        <end position="191"/>
    </location>
    <ligand>
        <name>substrate</name>
    </ligand>
</feature>
<keyword evidence="5 9" id="KW-0285">Flavoprotein</keyword>
<protein>
    <recommendedName>
        <fullName evidence="9">Dihydroorotate dehydrogenase</fullName>
        <shortName evidence="9">DHOD</shortName>
        <shortName evidence="9">DHODase</shortName>
        <shortName evidence="9">DHOdehase</shortName>
        <ecNumber evidence="9">1.3.-.-</ecNumber>
    </recommendedName>
</protein>
<comment type="catalytic activity">
    <reaction evidence="9">
        <text>(S)-dihydroorotate + A = orotate + AH2</text>
        <dbReference type="Rhea" id="RHEA:18073"/>
        <dbReference type="ChEBI" id="CHEBI:13193"/>
        <dbReference type="ChEBI" id="CHEBI:17499"/>
        <dbReference type="ChEBI" id="CHEBI:30839"/>
        <dbReference type="ChEBI" id="CHEBI:30864"/>
    </reaction>
</comment>
<keyword evidence="4 9" id="KW-0963">Cytoplasm</keyword>
<organism evidence="11 12">
    <name type="scientific">Orbus sasakiae</name>
    <dbReference type="NCBI Taxonomy" id="1078475"/>
    <lineage>
        <taxon>Bacteria</taxon>
        <taxon>Pseudomonadati</taxon>
        <taxon>Pseudomonadota</taxon>
        <taxon>Gammaproteobacteria</taxon>
        <taxon>Orbales</taxon>
        <taxon>Orbaceae</taxon>
        <taxon>Orbus</taxon>
    </lineage>
</organism>
<evidence type="ECO:0000259" key="10">
    <source>
        <dbReference type="Pfam" id="PF01180"/>
    </source>
</evidence>
<dbReference type="PIRSF" id="PIRSF000164">
    <property type="entry name" value="DHO_oxidase"/>
    <property type="match status" value="1"/>
</dbReference>
<dbReference type="SUPFAM" id="SSF51395">
    <property type="entry name" value="FMN-linked oxidoreductases"/>
    <property type="match status" value="1"/>
</dbReference>
<evidence type="ECO:0000256" key="7">
    <source>
        <dbReference type="ARBA" id="ARBA00022975"/>
    </source>
</evidence>
<comment type="similarity">
    <text evidence="3 9">Belongs to the dihydroorotate dehydrogenase family. Type 1 subfamily.</text>
</comment>
<evidence type="ECO:0000256" key="5">
    <source>
        <dbReference type="ARBA" id="ARBA00022630"/>
    </source>
</evidence>
<dbReference type="PROSITE" id="PS00911">
    <property type="entry name" value="DHODEHASE_1"/>
    <property type="match status" value="1"/>
</dbReference>
<dbReference type="EC" id="1.3.-.-" evidence="9"/>
<dbReference type="InterPro" id="IPR001295">
    <property type="entry name" value="Dihydroorotate_DH_CS"/>
</dbReference>
<dbReference type="InterPro" id="IPR013785">
    <property type="entry name" value="Aldolase_TIM"/>
</dbReference>
<dbReference type="PANTHER" id="PTHR48109">
    <property type="entry name" value="DIHYDROOROTATE DEHYDROGENASE (QUINONE), MITOCHONDRIAL-RELATED"/>
    <property type="match status" value="1"/>
</dbReference>
<comment type="caution">
    <text evidence="9">Lacks conserved residue(s) required for the propagation of feature annotation.</text>
</comment>
<dbReference type="InterPro" id="IPR049622">
    <property type="entry name" value="Dihydroorotate_DH_I"/>
</dbReference>
<evidence type="ECO:0000256" key="8">
    <source>
        <dbReference type="ARBA" id="ARBA00023002"/>
    </source>
</evidence>
<dbReference type="EMBL" id="BAABHY010000001">
    <property type="protein sequence ID" value="GAA5105642.1"/>
    <property type="molecule type" value="Genomic_DNA"/>
</dbReference>
<evidence type="ECO:0000256" key="6">
    <source>
        <dbReference type="ARBA" id="ARBA00022643"/>
    </source>
</evidence>
<dbReference type="Gene3D" id="3.20.20.70">
    <property type="entry name" value="Aldolase class I"/>
    <property type="match status" value="1"/>
</dbReference>
<feature type="binding site" evidence="9">
    <location>
        <position position="43"/>
    </location>
    <ligand>
        <name>substrate</name>
    </ligand>
</feature>
<dbReference type="InterPro" id="IPR024920">
    <property type="entry name" value="Dihydroorotate_DH_1"/>
</dbReference>
<evidence type="ECO:0000313" key="12">
    <source>
        <dbReference type="Proteomes" id="UP001500171"/>
    </source>
</evidence>
<feature type="binding site" evidence="9">
    <location>
        <position position="125"/>
    </location>
    <ligand>
        <name>substrate</name>
    </ligand>
</feature>
<dbReference type="Pfam" id="PF01180">
    <property type="entry name" value="DHO_dh"/>
    <property type="match status" value="1"/>
</dbReference>
<evidence type="ECO:0000256" key="1">
    <source>
        <dbReference type="ARBA" id="ARBA00004496"/>
    </source>
</evidence>
<feature type="binding site" evidence="9">
    <location>
        <position position="125"/>
    </location>
    <ligand>
        <name>FMN</name>
        <dbReference type="ChEBI" id="CHEBI:58210"/>
    </ligand>
</feature>
<dbReference type="CDD" id="cd04740">
    <property type="entry name" value="DHOD_1B_like"/>
    <property type="match status" value="1"/>
</dbReference>
<sequence length="312" mass="33252">MIDLSVNINGLTLSNPIMPASGTFDKELADVVDFNQLGAIVTKTFTADKRAGNPVPRACELPNAMLNAIGIPSKGVENYIEQTVPYYQQYRSPLIASISANTSTDFGKLAAELDNVAGIAAIEANISCPNIEAHGKAFAMEAESTSTVVNALRRATKLPLWVKLTPNTSDIISVAKAAQDCGADAVVVGNTILAMSIDIHTRRPKLGNIMGGLSGPAIKPIMIRMVYQCYKNISIPIIGCGGISTVDDVIEYFLAGSTAVQVGTASFIEPSTMPNLISGLAQYCQQHNIRQLRDLTGAIIDEKFESMTALPY</sequence>
<dbReference type="Proteomes" id="UP001500171">
    <property type="component" value="Unassembled WGS sequence"/>
</dbReference>
<comment type="function">
    <text evidence="9">Catalyzes the conversion of dihydroorotate to orotate.</text>
</comment>
<dbReference type="NCBIfam" id="TIGR01037">
    <property type="entry name" value="pyrD_sub1_fam"/>
    <property type="match status" value="1"/>
</dbReference>
<comment type="subcellular location">
    <subcellularLocation>
        <location evidence="1 9">Cytoplasm</location>
    </subcellularLocation>
</comment>
<feature type="domain" description="Dihydroorotate dehydrogenase catalytic" evidence="10">
    <location>
        <begin position="4"/>
        <end position="281"/>
    </location>
</feature>
<dbReference type="InterPro" id="IPR012135">
    <property type="entry name" value="Dihydroorotate_DH_1_2"/>
</dbReference>
<dbReference type="HAMAP" id="MF_00224">
    <property type="entry name" value="DHO_dh_type1"/>
    <property type="match status" value="1"/>
</dbReference>
<keyword evidence="7 9" id="KW-0665">Pyrimidine biosynthesis</keyword>
<keyword evidence="12" id="KW-1185">Reference proteome</keyword>
<dbReference type="InterPro" id="IPR005720">
    <property type="entry name" value="Dihydroorotate_DH_cat"/>
</dbReference>
<proteinExistence type="inferred from homology"/>
<dbReference type="InterPro" id="IPR033888">
    <property type="entry name" value="DHOD_1B"/>
</dbReference>
<evidence type="ECO:0000256" key="2">
    <source>
        <dbReference type="ARBA" id="ARBA00004725"/>
    </source>
</evidence>
<dbReference type="RefSeq" id="WP_345488393.1">
    <property type="nucleotide sequence ID" value="NZ_BAABHY010000001.1"/>
</dbReference>
<dbReference type="NCBIfam" id="NF005574">
    <property type="entry name" value="PRK07259.1"/>
    <property type="match status" value="1"/>
</dbReference>
<name>A0ABP9MZR9_9GAMM</name>
<feature type="binding site" evidence="9">
    <location>
        <begin position="43"/>
        <end position="44"/>
    </location>
    <ligand>
        <name>FMN</name>
        <dbReference type="ChEBI" id="CHEBI:58210"/>
    </ligand>
</feature>
<feature type="active site" description="Nucleophile" evidence="9">
    <location>
        <position position="128"/>
    </location>
</feature>
<feature type="binding site" evidence="9">
    <location>
        <position position="163"/>
    </location>
    <ligand>
        <name>FMN</name>
        <dbReference type="ChEBI" id="CHEBI:58210"/>
    </ligand>
</feature>
<feature type="binding site" evidence="9">
    <location>
        <begin position="263"/>
        <end position="264"/>
    </location>
    <ligand>
        <name>FMN</name>
        <dbReference type="ChEBI" id="CHEBI:58210"/>
    </ligand>
</feature>
<feature type="binding site" evidence="9">
    <location>
        <position position="215"/>
    </location>
    <ligand>
        <name>FMN</name>
        <dbReference type="ChEBI" id="CHEBI:58210"/>
    </ligand>
</feature>
<evidence type="ECO:0000313" key="11">
    <source>
        <dbReference type="EMBL" id="GAA5105642.1"/>
    </source>
</evidence>
<comment type="caution">
    <text evidence="11">The sequence shown here is derived from an EMBL/GenBank/DDBJ whole genome shotgun (WGS) entry which is preliminary data.</text>
</comment>
<dbReference type="PANTHER" id="PTHR48109:SF1">
    <property type="entry name" value="DIHYDROOROTATE DEHYDROGENASE (FUMARATE)"/>
    <property type="match status" value="1"/>
</dbReference>
<dbReference type="InterPro" id="IPR050074">
    <property type="entry name" value="DHO_dehydrogenase"/>
</dbReference>
<feature type="binding site" evidence="9">
    <location>
        <begin position="67"/>
        <end position="71"/>
    </location>
    <ligand>
        <name>substrate</name>
    </ligand>
</feature>
<comment type="cofactor">
    <cofactor evidence="9">
        <name>FMN</name>
        <dbReference type="ChEBI" id="CHEBI:58210"/>
    </cofactor>
    <text evidence="9">Binds 1 FMN per subunit.</text>
</comment>
<evidence type="ECO:0000256" key="4">
    <source>
        <dbReference type="ARBA" id="ARBA00022490"/>
    </source>
</evidence>
<evidence type="ECO:0000256" key="9">
    <source>
        <dbReference type="HAMAP-Rule" id="MF_00224"/>
    </source>
</evidence>
<keyword evidence="8 9" id="KW-0560">Oxidoreductase</keyword>